<keyword evidence="1" id="KW-0472">Membrane</keyword>
<evidence type="ECO:0000313" key="2">
    <source>
        <dbReference type="EMBL" id="RVW58496.1"/>
    </source>
</evidence>
<feature type="transmembrane region" description="Helical" evidence="1">
    <location>
        <begin position="20"/>
        <end position="46"/>
    </location>
</feature>
<protein>
    <submittedName>
        <fullName evidence="2">Uncharacterized protein</fullName>
    </submittedName>
</protein>
<keyword evidence="1" id="KW-1133">Transmembrane helix</keyword>
<dbReference type="EMBL" id="QGNW01000947">
    <property type="protein sequence ID" value="RVW58496.1"/>
    <property type="molecule type" value="Genomic_DNA"/>
</dbReference>
<comment type="caution">
    <text evidence="2">The sequence shown here is derived from an EMBL/GenBank/DDBJ whole genome shotgun (WGS) entry which is preliminary data.</text>
</comment>
<reference evidence="2 3" key="1">
    <citation type="journal article" date="2018" name="PLoS Genet.">
        <title>Population sequencing reveals clonal diversity and ancestral inbreeding in the grapevine cultivar Chardonnay.</title>
        <authorList>
            <person name="Roach M.J."/>
            <person name="Johnson D.L."/>
            <person name="Bohlmann J."/>
            <person name="van Vuuren H.J."/>
            <person name="Jones S.J."/>
            <person name="Pretorius I.S."/>
            <person name="Schmidt S.A."/>
            <person name="Borneman A.R."/>
        </authorList>
    </citation>
    <scope>NUCLEOTIDE SEQUENCE [LARGE SCALE GENOMIC DNA]</scope>
    <source>
        <strain evidence="3">cv. Chardonnay</strain>
        <tissue evidence="2">Leaf</tissue>
    </source>
</reference>
<sequence length="200" mass="22594">MVRASSSWSRALVQISPSTFSVIGIAIGIGVSVLGAACLGTTLRALRYYLGGLELRYYLKGLRYYLSGLELRYYLKALRYYLSGLEGKSANHVSEVELGRATWTFLHTLAAQIEKYLTWIYLVILLKNGYFFYESLTEPILYKLDLKLSSHSGYVTCTMSLTEALINQYFLVRELMQGGGKLKCELRACYLQGTPDFGER</sequence>
<organism evidence="2 3">
    <name type="scientific">Vitis vinifera</name>
    <name type="common">Grape</name>
    <dbReference type="NCBI Taxonomy" id="29760"/>
    <lineage>
        <taxon>Eukaryota</taxon>
        <taxon>Viridiplantae</taxon>
        <taxon>Streptophyta</taxon>
        <taxon>Embryophyta</taxon>
        <taxon>Tracheophyta</taxon>
        <taxon>Spermatophyta</taxon>
        <taxon>Magnoliopsida</taxon>
        <taxon>eudicotyledons</taxon>
        <taxon>Gunneridae</taxon>
        <taxon>Pentapetalae</taxon>
        <taxon>rosids</taxon>
        <taxon>Vitales</taxon>
        <taxon>Vitaceae</taxon>
        <taxon>Viteae</taxon>
        <taxon>Vitis</taxon>
    </lineage>
</organism>
<dbReference type="AlphaFoldDB" id="A0A438FEV1"/>
<keyword evidence="1" id="KW-0812">Transmembrane</keyword>
<gene>
    <name evidence="2" type="ORF">CK203_110026</name>
</gene>
<evidence type="ECO:0000256" key="1">
    <source>
        <dbReference type="SAM" id="Phobius"/>
    </source>
</evidence>
<evidence type="ECO:0000313" key="3">
    <source>
        <dbReference type="Proteomes" id="UP000288805"/>
    </source>
</evidence>
<name>A0A438FEV1_VITVI</name>
<dbReference type="Proteomes" id="UP000288805">
    <property type="component" value="Unassembled WGS sequence"/>
</dbReference>
<accession>A0A438FEV1</accession>
<proteinExistence type="predicted"/>